<feature type="domain" description="Skg3/CAF120-like PH-like" evidence="2">
    <location>
        <begin position="381"/>
        <end position="481"/>
    </location>
</feature>
<dbReference type="GeneID" id="93653375"/>
<comment type="caution">
    <text evidence="3">The sequence shown here is derived from an EMBL/GenBank/DDBJ whole genome shotgun (WGS) entry which is preliminary data.</text>
</comment>
<organism evidence="3 4">
    <name type="scientific">Candida metapsilosis</name>
    <dbReference type="NCBI Taxonomy" id="273372"/>
    <lineage>
        <taxon>Eukaryota</taxon>
        <taxon>Fungi</taxon>
        <taxon>Dikarya</taxon>
        <taxon>Ascomycota</taxon>
        <taxon>Saccharomycotina</taxon>
        <taxon>Pichiomycetes</taxon>
        <taxon>Debaryomycetaceae</taxon>
        <taxon>Candida/Lodderomyces clade</taxon>
        <taxon>Candida</taxon>
    </lineage>
</organism>
<evidence type="ECO:0000313" key="4">
    <source>
        <dbReference type="Proteomes" id="UP000669133"/>
    </source>
</evidence>
<gene>
    <name evidence="3" type="ORF">I9W82_004746</name>
</gene>
<reference evidence="3 4" key="1">
    <citation type="submission" date="2020-12" db="EMBL/GenBank/DDBJ databases">
        <title>Effect of drift, selection, and recombination on the evolution of hybrid genomes in Candida yeast pathogens.</title>
        <authorList>
            <person name="Mixao V."/>
            <person name="Ksiezopolska E."/>
            <person name="Saus E."/>
            <person name="Boekhout T."/>
            <person name="Gacser A."/>
            <person name="Gabaldon T."/>
        </authorList>
    </citation>
    <scope>NUCLEOTIDE SEQUENCE [LARGE SCALE GENOMIC DNA]</scope>
    <source>
        <strain evidence="3 4">BP57</strain>
    </source>
</reference>
<evidence type="ECO:0000313" key="3">
    <source>
        <dbReference type="EMBL" id="KAG5417113.1"/>
    </source>
</evidence>
<evidence type="ECO:0000256" key="1">
    <source>
        <dbReference type="SAM" id="MobiDB-lite"/>
    </source>
</evidence>
<dbReference type="Pfam" id="PF25381">
    <property type="entry name" value="PH_26"/>
    <property type="match status" value="2"/>
</dbReference>
<feature type="compositionally biased region" description="Polar residues" evidence="1">
    <location>
        <begin position="24"/>
        <end position="40"/>
    </location>
</feature>
<dbReference type="RefSeq" id="XP_067546229.1">
    <property type="nucleotide sequence ID" value="XM_067693849.1"/>
</dbReference>
<feature type="compositionally biased region" description="Polar residues" evidence="1">
    <location>
        <begin position="510"/>
        <end position="542"/>
    </location>
</feature>
<feature type="compositionally biased region" description="Low complexity" evidence="1">
    <location>
        <begin position="110"/>
        <end position="123"/>
    </location>
</feature>
<dbReference type="EMBL" id="JAEOAQ010000007">
    <property type="protein sequence ID" value="KAG5417113.1"/>
    <property type="molecule type" value="Genomic_DNA"/>
</dbReference>
<feature type="region of interest" description="Disordered" evidence="1">
    <location>
        <begin position="505"/>
        <end position="597"/>
    </location>
</feature>
<feature type="region of interest" description="Disordered" evidence="1">
    <location>
        <begin position="1"/>
        <end position="202"/>
    </location>
</feature>
<protein>
    <recommendedName>
        <fullName evidence="2">Skg3/CAF120-like PH-like domain-containing protein</fullName>
    </recommendedName>
</protein>
<feature type="compositionally biased region" description="Polar residues" evidence="1">
    <location>
        <begin position="552"/>
        <end position="571"/>
    </location>
</feature>
<feature type="compositionally biased region" description="Low complexity" evidence="1">
    <location>
        <begin position="1"/>
        <end position="23"/>
    </location>
</feature>
<keyword evidence="4" id="KW-1185">Reference proteome</keyword>
<feature type="compositionally biased region" description="Polar residues" evidence="1">
    <location>
        <begin position="50"/>
        <end position="63"/>
    </location>
</feature>
<name>A0A8H8D8H9_9ASCO</name>
<feature type="compositionally biased region" description="Polar residues" evidence="1">
    <location>
        <begin position="124"/>
        <end position="160"/>
    </location>
</feature>
<feature type="compositionally biased region" description="Polar residues" evidence="1">
    <location>
        <begin position="179"/>
        <end position="188"/>
    </location>
</feature>
<feature type="compositionally biased region" description="Polar residues" evidence="1">
    <location>
        <begin position="73"/>
        <end position="100"/>
    </location>
</feature>
<dbReference type="Proteomes" id="UP000669133">
    <property type="component" value="Unassembled WGS sequence"/>
</dbReference>
<dbReference type="InterPro" id="IPR058155">
    <property type="entry name" value="Skg3/CAF120-like_PH"/>
</dbReference>
<feature type="domain" description="Skg3/CAF120-like PH-like" evidence="2">
    <location>
        <begin position="618"/>
        <end position="671"/>
    </location>
</feature>
<proteinExistence type="predicted"/>
<sequence>MRNSSAVGAASPSSAPSAQYSGSIVSPQYTSNAPKSPSQENPRRVPLPQIDTTGNNTQHTHPSSAALPRIRSPLSQSANFDSFNSNQSNYDYSAPRTNPQQKPPIFALPNSSDNSSSSADSVSQNKLLPSKISNTAHTSDASSSYNDQYSLNSPIQSQSPFAGPASPRVRHSSKLSDAFSETTNSPRRTLSEKARQTPSSFVRQSRVFSNDLSDIDSHSLNSLTGQSLLLQNKQQTENLSPEFRPVVNLLNAQRLRTYCVGSFQIPARVGHEQAWFEVDAKLTGNELTIWRPSDDEYTMEDGNDEFKPKYINLIDFRVEFLGDLQLRISQDYREDSSVVIKFHNELDFNKWISAIMLSKFEYTKLNEAFTAVLLSSKGSKLSDIHVLLTHKKRFIEHEWCNIRLPEISTKWIKVFMVILPSDKHHLGRIEIYPSDKKMQKKHLIAYISDLTSLFNVYPEQSNMIDFNSIMSASGSIHVNKQYEYLFPYNHHEDQHSSPRKLIAKNHESLSRSGSNKSLASLTDNNNNHTATSNSLQIPSTPKFNGDSRSRSDSLNSATSFFANSPSMTATPLTRDRSISNASNSDKSSKKFMSKKSHTEFDLNRTNSSFFKKHADDFALTSTMYIMPIPHPGVNAVETMVRNFIPIIDSFKLYGRPRHLASEKSNPDSMLFGLPSLPHYQYLSTRDAQDAFAEYFRLNMNQFEMEDILRNKIVALMQAGGHHGKGYRGHGDISKLYEGLDLNFDEMTSPVLSGVDSSINGGEKGEGEDVLSLNLENPMNLESPRVTSPLSV</sequence>
<accession>A0A8H8D8H9</accession>
<dbReference type="OrthoDB" id="5563754at2759"/>
<evidence type="ECO:0000259" key="2">
    <source>
        <dbReference type="Pfam" id="PF25381"/>
    </source>
</evidence>
<dbReference type="AlphaFoldDB" id="A0A8H8D8H9"/>